<protein>
    <submittedName>
        <fullName evidence="4">Prepilin-type N-terminal cleavage/methylation domain-containing protein</fullName>
    </submittedName>
</protein>
<dbReference type="NCBIfam" id="TIGR02532">
    <property type="entry name" value="IV_pilin_GFxxxE"/>
    <property type="match status" value="1"/>
</dbReference>
<gene>
    <name evidence="4" type="ORF">ACFOPH_01110</name>
</gene>
<keyword evidence="3" id="KW-0472">Membrane</keyword>
<dbReference type="SUPFAM" id="SSF54523">
    <property type="entry name" value="Pili subunits"/>
    <property type="match status" value="1"/>
</dbReference>
<keyword evidence="1" id="KW-0488">Methylation</keyword>
<feature type="region of interest" description="Disordered" evidence="2">
    <location>
        <begin position="128"/>
        <end position="165"/>
    </location>
</feature>
<dbReference type="PRINTS" id="PR00813">
    <property type="entry name" value="BCTERIALGSPG"/>
</dbReference>
<dbReference type="RefSeq" id="WP_379737840.1">
    <property type="nucleotide sequence ID" value="NZ_JBHRVV010000001.1"/>
</dbReference>
<organism evidence="4 5">
    <name type="scientific">Massilia haematophila</name>
    <dbReference type="NCBI Taxonomy" id="457923"/>
    <lineage>
        <taxon>Bacteria</taxon>
        <taxon>Pseudomonadati</taxon>
        <taxon>Pseudomonadota</taxon>
        <taxon>Betaproteobacteria</taxon>
        <taxon>Burkholderiales</taxon>
        <taxon>Oxalobacteraceae</taxon>
        <taxon>Telluria group</taxon>
        <taxon>Massilia</taxon>
    </lineage>
</organism>
<dbReference type="Gene3D" id="3.30.700.10">
    <property type="entry name" value="Glycoprotein, Type 4 Pilin"/>
    <property type="match status" value="1"/>
</dbReference>
<dbReference type="InterPro" id="IPR012902">
    <property type="entry name" value="N_methyl_site"/>
</dbReference>
<reference evidence="5" key="1">
    <citation type="journal article" date="2019" name="Int. J. Syst. Evol. Microbiol.">
        <title>The Global Catalogue of Microorganisms (GCM) 10K type strain sequencing project: providing services to taxonomists for standard genome sequencing and annotation.</title>
        <authorList>
            <consortium name="The Broad Institute Genomics Platform"/>
            <consortium name="The Broad Institute Genome Sequencing Center for Infectious Disease"/>
            <person name="Wu L."/>
            <person name="Ma J."/>
        </authorList>
    </citation>
    <scope>NUCLEOTIDE SEQUENCE [LARGE SCALE GENOMIC DNA]</scope>
    <source>
        <strain evidence="5">CCM 7480</strain>
    </source>
</reference>
<keyword evidence="3" id="KW-1133">Transmembrane helix</keyword>
<keyword evidence="3" id="KW-0812">Transmembrane</keyword>
<dbReference type="Pfam" id="PF07963">
    <property type="entry name" value="N_methyl"/>
    <property type="match status" value="1"/>
</dbReference>
<dbReference type="InterPro" id="IPR000983">
    <property type="entry name" value="Bac_GSPG_pilin"/>
</dbReference>
<keyword evidence="5" id="KW-1185">Reference proteome</keyword>
<comment type="caution">
    <text evidence="4">The sequence shown here is derived from an EMBL/GenBank/DDBJ whole genome shotgun (WGS) entry which is preliminary data.</text>
</comment>
<accession>A0ABV7PCH0</accession>
<evidence type="ECO:0000313" key="4">
    <source>
        <dbReference type="EMBL" id="MFC3456851.1"/>
    </source>
</evidence>
<dbReference type="Proteomes" id="UP001595665">
    <property type="component" value="Unassembled WGS sequence"/>
</dbReference>
<proteinExistence type="predicted"/>
<evidence type="ECO:0000256" key="1">
    <source>
        <dbReference type="ARBA" id="ARBA00022481"/>
    </source>
</evidence>
<dbReference type="InterPro" id="IPR045584">
    <property type="entry name" value="Pilin-like"/>
</dbReference>
<dbReference type="PANTHER" id="PTHR30093:SF47">
    <property type="entry name" value="TYPE IV PILUS NON-CORE MINOR PILIN PILE"/>
    <property type="match status" value="1"/>
</dbReference>
<dbReference type="PANTHER" id="PTHR30093">
    <property type="entry name" value="GENERAL SECRETION PATHWAY PROTEIN G"/>
    <property type="match status" value="1"/>
</dbReference>
<sequence>MTRRVGGSAAHAFNPRLRAADARPRGFTLIELLVTLAILALLATLVIPVGQTVVQRRNEQQLRQSLREIRLAIDAYKRASDEGRIKKSAGATGYPARLELLVEGVPDLRSPKQAKIYFLRRLPRDPFNPDPELADAQTWGKRSYASEAEEPKEGDDVYDVHSTSPRIGLNGIPYRRW</sequence>
<name>A0ABV7PCH0_9BURK</name>
<feature type="compositionally biased region" description="Basic and acidic residues" evidence="2">
    <location>
        <begin position="149"/>
        <end position="159"/>
    </location>
</feature>
<evidence type="ECO:0000256" key="3">
    <source>
        <dbReference type="SAM" id="Phobius"/>
    </source>
</evidence>
<dbReference type="EMBL" id="JBHRVV010000001">
    <property type="protein sequence ID" value="MFC3456851.1"/>
    <property type="molecule type" value="Genomic_DNA"/>
</dbReference>
<dbReference type="PROSITE" id="PS00409">
    <property type="entry name" value="PROKAR_NTER_METHYL"/>
    <property type="match status" value="1"/>
</dbReference>
<evidence type="ECO:0000256" key="2">
    <source>
        <dbReference type="SAM" id="MobiDB-lite"/>
    </source>
</evidence>
<feature type="transmembrane region" description="Helical" evidence="3">
    <location>
        <begin position="32"/>
        <end position="54"/>
    </location>
</feature>
<evidence type="ECO:0000313" key="5">
    <source>
        <dbReference type="Proteomes" id="UP001595665"/>
    </source>
</evidence>